<evidence type="ECO:0000313" key="1">
    <source>
        <dbReference type="EMBL" id="KAJ3530030.1"/>
    </source>
</evidence>
<organism evidence="1 2">
    <name type="scientific">Fusarium decemcellulare</name>
    <dbReference type="NCBI Taxonomy" id="57161"/>
    <lineage>
        <taxon>Eukaryota</taxon>
        <taxon>Fungi</taxon>
        <taxon>Dikarya</taxon>
        <taxon>Ascomycota</taxon>
        <taxon>Pezizomycotina</taxon>
        <taxon>Sordariomycetes</taxon>
        <taxon>Hypocreomycetidae</taxon>
        <taxon>Hypocreales</taxon>
        <taxon>Nectriaceae</taxon>
        <taxon>Fusarium</taxon>
        <taxon>Fusarium decemcellulare species complex</taxon>
    </lineage>
</organism>
<accession>A0ACC1S1F9</accession>
<dbReference type="EMBL" id="JANRMS010001218">
    <property type="protein sequence ID" value="KAJ3530030.1"/>
    <property type="molecule type" value="Genomic_DNA"/>
</dbReference>
<sequence>MESRMEAMEVLLVEIKSSISQQNQQPSLATNAVPATISSETPHTNTIGCQEDMLSSTDGPSSLTAQTIAAKHMVEDMIRSDPLGALDVRMSEAVTSLGQIVDSVTSPRSEAPTHQKSPSSREIPLALVGAIREGLRLLQDKPAASFPVLRCLMSVESFTTLCRDVVFSLDGYSDCDFTVIVGGLYYLFNDYLLNTQNDSQQEHYSHYKMLCREALDSSIATMSALLPTCIQSVRALILGSSHAIETSKPWVAWRLIGLATHLCLAMGYHDSTSMSKDDDKTRCDKLHLFWHVYAVEKGLALRLGRPSIIRDYDISVTDDLRILPFPEPWPEIMGFWVENARIQGQVYELLYSHAAVSDPHNDLAATSDVLLDKIKAVGPRKPYLFGLPRSTPNRLRMEDMLALSDRVTYFTTATLICRAKTARLSSLESTPECLSYARAALEAHEQCFQLTQGSENLRAMYINWYVATAPFALPSTCFLANSVVRYRRILYMPFSPFVILFCNILQTNSQEDLARLQLFAASLEGSPKISPLAHRLHLVSRVLCDMASLHIQKEIDYGSLPDPLRSIGDMIQNSGRASAAMLVDNGRAVELSELEPPVTSEVDDWVFGSTYFMGLI</sequence>
<gene>
    <name evidence="1" type="ORF">NM208_g9504</name>
</gene>
<keyword evidence="2" id="KW-1185">Reference proteome</keyword>
<comment type="caution">
    <text evidence="1">The sequence shown here is derived from an EMBL/GenBank/DDBJ whole genome shotgun (WGS) entry which is preliminary data.</text>
</comment>
<dbReference type="Proteomes" id="UP001148629">
    <property type="component" value="Unassembled WGS sequence"/>
</dbReference>
<reference evidence="1" key="1">
    <citation type="submission" date="2022-08" db="EMBL/GenBank/DDBJ databases">
        <title>Genome Sequence of Fusarium decemcellulare.</title>
        <authorList>
            <person name="Buettner E."/>
        </authorList>
    </citation>
    <scope>NUCLEOTIDE SEQUENCE</scope>
    <source>
        <strain evidence="1">Babe19</strain>
    </source>
</reference>
<proteinExistence type="predicted"/>
<name>A0ACC1S1F9_9HYPO</name>
<evidence type="ECO:0000313" key="2">
    <source>
        <dbReference type="Proteomes" id="UP001148629"/>
    </source>
</evidence>
<protein>
    <submittedName>
        <fullName evidence="1">Uncharacterized protein</fullName>
    </submittedName>
</protein>